<accession>A0A3B1BSX9</accession>
<name>A0A3B1BSX9_9ZZZZ</name>
<feature type="transmembrane region" description="Helical" evidence="1">
    <location>
        <begin position="42"/>
        <end position="63"/>
    </location>
</feature>
<feature type="transmembrane region" description="Helical" evidence="1">
    <location>
        <begin position="119"/>
        <end position="141"/>
    </location>
</feature>
<evidence type="ECO:0000256" key="1">
    <source>
        <dbReference type="SAM" id="Phobius"/>
    </source>
</evidence>
<evidence type="ECO:0000313" key="2">
    <source>
        <dbReference type="EMBL" id="VAX17641.1"/>
    </source>
</evidence>
<gene>
    <name evidence="2" type="ORF">MNBD_IGNAVI01-2046</name>
</gene>
<dbReference type="InterPro" id="IPR001036">
    <property type="entry name" value="Acrflvin-R"/>
</dbReference>
<feature type="transmembrane region" description="Helical" evidence="1">
    <location>
        <begin position="17"/>
        <end position="36"/>
    </location>
</feature>
<dbReference type="SUPFAM" id="SSF82866">
    <property type="entry name" value="Multidrug efflux transporter AcrB transmembrane domain"/>
    <property type="match status" value="1"/>
</dbReference>
<dbReference type="GO" id="GO:0042910">
    <property type="term" value="F:xenobiotic transmembrane transporter activity"/>
    <property type="evidence" value="ECO:0007669"/>
    <property type="project" value="TreeGrafter"/>
</dbReference>
<dbReference type="PANTHER" id="PTHR32063">
    <property type="match status" value="1"/>
</dbReference>
<feature type="non-terminal residue" evidence="2">
    <location>
        <position position="1"/>
    </location>
</feature>
<dbReference type="AlphaFoldDB" id="A0A3B1BSX9"/>
<keyword evidence="1" id="KW-0472">Membrane</keyword>
<dbReference type="PANTHER" id="PTHR32063:SF0">
    <property type="entry name" value="SWARMING MOTILITY PROTEIN SWRC"/>
    <property type="match status" value="1"/>
</dbReference>
<dbReference type="Gene3D" id="1.20.1640.10">
    <property type="entry name" value="Multidrug efflux transporter AcrB transmembrane domain"/>
    <property type="match status" value="1"/>
</dbReference>
<reference evidence="2" key="1">
    <citation type="submission" date="2018-06" db="EMBL/GenBank/DDBJ databases">
        <authorList>
            <person name="Zhirakovskaya E."/>
        </authorList>
    </citation>
    <scope>NUCLEOTIDE SEQUENCE</scope>
</reference>
<protein>
    <submittedName>
        <fullName evidence="2">RND efflux system, inner membrane transporter</fullName>
    </submittedName>
</protein>
<organism evidence="2">
    <name type="scientific">hydrothermal vent metagenome</name>
    <dbReference type="NCBI Taxonomy" id="652676"/>
    <lineage>
        <taxon>unclassified sequences</taxon>
        <taxon>metagenomes</taxon>
        <taxon>ecological metagenomes</taxon>
    </lineage>
</organism>
<dbReference type="PRINTS" id="PR00702">
    <property type="entry name" value="ACRIFLAVINRP"/>
</dbReference>
<dbReference type="GO" id="GO:0005886">
    <property type="term" value="C:plasma membrane"/>
    <property type="evidence" value="ECO:0007669"/>
    <property type="project" value="TreeGrafter"/>
</dbReference>
<sequence length="149" mass="16460">TFMITASLFESITKPGYILLAVPFAIIGTLFLFFILDLTLDRGAYAGLLLLIGLSVNNSIMLVDHISKKGRRINAEGLINASYSRLRPIFTTTLTTAGALVPLLFVSEVTFWSSLSYSVLGGILFSSILTIVYVPLFYFIFSLKRMSVF</sequence>
<dbReference type="EMBL" id="UOGD01000081">
    <property type="protein sequence ID" value="VAX17641.1"/>
    <property type="molecule type" value="Genomic_DNA"/>
</dbReference>
<dbReference type="Pfam" id="PF00873">
    <property type="entry name" value="ACR_tran"/>
    <property type="match status" value="1"/>
</dbReference>
<keyword evidence="1" id="KW-1133">Transmembrane helix</keyword>
<feature type="transmembrane region" description="Helical" evidence="1">
    <location>
        <begin position="89"/>
        <end position="107"/>
    </location>
</feature>
<proteinExistence type="predicted"/>
<keyword evidence="1" id="KW-0812">Transmembrane</keyword>